<reference evidence="3 4" key="1">
    <citation type="submission" date="2020-07" db="EMBL/GenBank/DDBJ databases">
        <title>Vallitalea guaymasensis genome.</title>
        <authorList>
            <person name="Postec A."/>
        </authorList>
    </citation>
    <scope>NUCLEOTIDE SEQUENCE [LARGE SCALE GENOMIC DNA]</scope>
    <source>
        <strain evidence="3 4">Ra1766G1</strain>
    </source>
</reference>
<feature type="signal peptide" evidence="1">
    <location>
        <begin position="1"/>
        <end position="23"/>
    </location>
</feature>
<name>A0A8J8SC76_9FIRM</name>
<feature type="chain" id="PRO_5035175106" evidence="1">
    <location>
        <begin position="24"/>
        <end position="1466"/>
    </location>
</feature>
<dbReference type="InterPro" id="IPR003961">
    <property type="entry name" value="FN3_dom"/>
</dbReference>
<dbReference type="SUPFAM" id="SSF49265">
    <property type="entry name" value="Fibronectin type III"/>
    <property type="match status" value="1"/>
</dbReference>
<dbReference type="InterPro" id="IPR036116">
    <property type="entry name" value="FN3_sf"/>
</dbReference>
<feature type="domain" description="Fibronectin type-III" evidence="2">
    <location>
        <begin position="806"/>
        <end position="911"/>
    </location>
</feature>
<dbReference type="PROSITE" id="PS50853">
    <property type="entry name" value="FN3"/>
    <property type="match status" value="1"/>
</dbReference>
<dbReference type="RefSeq" id="WP_212693571.1">
    <property type="nucleotide sequence ID" value="NZ_CP058561.1"/>
</dbReference>
<keyword evidence="1" id="KW-0732">Signal</keyword>
<dbReference type="SMART" id="SM00060">
    <property type="entry name" value="FN3"/>
    <property type="match status" value="3"/>
</dbReference>
<evidence type="ECO:0000313" key="4">
    <source>
        <dbReference type="Proteomes" id="UP000677305"/>
    </source>
</evidence>
<evidence type="ECO:0000256" key="1">
    <source>
        <dbReference type="SAM" id="SignalP"/>
    </source>
</evidence>
<keyword evidence="4" id="KW-1185">Reference proteome</keyword>
<sequence>MKKKLICLAIIICMFVQPIRVMANVQIPVKDISIDDVYYIIGQDVVTGKPIIRPTMTVSWQEPDNWAPGTEVHDPDYYELRVNNKTSGIDENIKIDSGTDAFTAKSINVHDEIVLDTGSLYEVFIQPYHYHKVEIDGEMTQVLAPTTGAAKRVYAITDLNVELIPEDDSIEVVWDDIGLDSFEYRIVYAVGDYSNRSKQELINNKEGEINNLSVESGKIQQYYDTVKKRNRLRYKLEQNIYPGQIYSVMIEPVTEYYDSKPLVKNVNYPYIWTCSTNIDLKVFEDGEYVRLEWNIPASFKVGQEQSEYELVEARLVEYINDQPSNIAIFDKDAATMEYYRVRRPNQSVEYQLQLRYEAVGDTSKIPIEPQSKKVPFVPLALNIKPTKPVVPNLMTKSILETLKTKPINEIKNELEKKYLVPGDSYSENISDLLEAKRTFNVVEAGNSINFVWGAFKRKDVISSSPTYGNMIIDTDVYYDIYVTRDLESLAGARKIVDNQKYGDSSPNNILKNTTDEIVGFKYNLEYYYDKDKSELQRITPGSLYYIKIVAKKRWGDEENVSEPTIVSLYYGYNGDSFEPPSVAKPPLKIKDKDTTTTEVAIQWKEKWWEVIAKDTVTYDTLSTWANQVWVVNDSGTAKIYTKYVEGAEYFPIYKDESEITRFVNYVKNIDSSFEVLSRKIDLGADQFGVSDVKYKFHKIPYTEVQREINLQKQSDPDYSFVDYYNKLISDDKNGINTIGWQDIEVEKDVDDATYQYYKQDALLPNTLYLFMLYPYRELYSGDLVLAHYPTPIVVATKPEDSVVNPDPTVPSLYINDYTDTTMTLTWKYNTSFKYEIRYSLTEDVEGAKVWEYKLPEDPLDPLYPTDGAYYEVTVDDLFPNTQYYFWIRSIQPANNHESPWSNVAIGTTKDIANPLPPRGIGVASSESMKKHDYTDSVTEDYIGIEWLLHVDDKPKPEGDKSTIEKKFTYLMEVADNGLFIDPIYIEVAGGEGDLKPDNVEILEKYLVKINKLIGNRFYYIRMKTRVTVTGPEKGQLIVKDSLSFSNPIRVLTKYSNSEYDGHTDPELEILPGKDYELVYDKEKKELTYRFRSTGTGQDNLADNNVDQRLITNLIKHNTYVYEIDVSKYKDNPIVKRKVLIPYTVIEAFDAHKVKILVKAGDMTLEMPYESLKSTINKQVSQYGASPTISINIDQFSNYYVPELMPEDALVSVGIPQKLGMYISTDKGTNEIKYTDKEMMINVKAKPRYGLYGKEVITYRKDSKHNKWQEIDGKYNTYSGNVTFNTGSLGVFGLYITDQEKMDTVTPTVPTHWSEAARKEIAGKYKISGLDNYNPDNNITENQMLNIMYGVLTEERNIDLAKYIDKNTMRHLTNSGISKTGTHDKSTVSREAGFNMFVRTYEIKNDKSIKYDSNVLSKLKQDSTINSAYKESIAKAIKLGLISNANDIRAKDSMKYGEVFSIWSKIE</sequence>
<dbReference type="Proteomes" id="UP000677305">
    <property type="component" value="Chromosome"/>
</dbReference>
<evidence type="ECO:0000259" key="2">
    <source>
        <dbReference type="PROSITE" id="PS50853"/>
    </source>
</evidence>
<gene>
    <name evidence="3" type="ORF">HYG85_11665</name>
</gene>
<accession>A0A8J8SC76</accession>
<dbReference type="CDD" id="cd00063">
    <property type="entry name" value="FN3"/>
    <property type="match status" value="1"/>
</dbReference>
<dbReference type="Gene3D" id="2.60.40.10">
    <property type="entry name" value="Immunoglobulins"/>
    <property type="match status" value="1"/>
</dbReference>
<protein>
    <submittedName>
        <fullName evidence="3">Fibronectin type III domain-containing protein</fullName>
    </submittedName>
</protein>
<proteinExistence type="predicted"/>
<dbReference type="KEGG" id="vgu:HYG85_11665"/>
<evidence type="ECO:0000313" key="3">
    <source>
        <dbReference type="EMBL" id="QUH29528.1"/>
    </source>
</evidence>
<dbReference type="InterPro" id="IPR013783">
    <property type="entry name" value="Ig-like_fold"/>
</dbReference>
<organism evidence="3 4">
    <name type="scientific">Vallitalea guaymasensis</name>
    <dbReference type="NCBI Taxonomy" id="1185412"/>
    <lineage>
        <taxon>Bacteria</taxon>
        <taxon>Bacillati</taxon>
        <taxon>Bacillota</taxon>
        <taxon>Clostridia</taxon>
        <taxon>Lachnospirales</taxon>
        <taxon>Vallitaleaceae</taxon>
        <taxon>Vallitalea</taxon>
    </lineage>
</organism>
<dbReference type="EMBL" id="CP058561">
    <property type="protein sequence ID" value="QUH29528.1"/>
    <property type="molecule type" value="Genomic_DNA"/>
</dbReference>